<keyword evidence="9" id="KW-0234">DNA repair</keyword>
<accession>A0AAW8U1B9</accession>
<evidence type="ECO:0000256" key="7">
    <source>
        <dbReference type="ARBA" id="ARBA00022840"/>
    </source>
</evidence>
<evidence type="ECO:0000256" key="5">
    <source>
        <dbReference type="ARBA" id="ARBA00022806"/>
    </source>
</evidence>
<keyword evidence="2" id="KW-0547">Nucleotide-binding</keyword>
<proteinExistence type="predicted"/>
<keyword evidence="7" id="KW-0067">ATP-binding</keyword>
<evidence type="ECO:0000313" key="12">
    <source>
        <dbReference type="EMBL" id="MDT2811024.1"/>
    </source>
</evidence>
<dbReference type="Pfam" id="PF12705">
    <property type="entry name" value="PDDEXK_1"/>
    <property type="match status" value="1"/>
</dbReference>
<keyword evidence="8" id="KW-0238">DNA-binding</keyword>
<dbReference type="GO" id="GO:0005524">
    <property type="term" value="F:ATP binding"/>
    <property type="evidence" value="ECO:0007669"/>
    <property type="project" value="UniProtKB-KW"/>
</dbReference>
<evidence type="ECO:0000256" key="4">
    <source>
        <dbReference type="ARBA" id="ARBA00022801"/>
    </source>
</evidence>
<evidence type="ECO:0000256" key="3">
    <source>
        <dbReference type="ARBA" id="ARBA00022763"/>
    </source>
</evidence>
<keyword evidence="6" id="KW-0269">Exonuclease</keyword>
<keyword evidence="1" id="KW-0540">Nuclease</keyword>
<keyword evidence="3" id="KW-0227">DNA damage</keyword>
<dbReference type="Pfam" id="PF21445">
    <property type="entry name" value="ADDB_N"/>
    <property type="match status" value="1"/>
</dbReference>
<gene>
    <name evidence="12" type="ORF">P7H43_11105</name>
</gene>
<keyword evidence="5" id="KW-0347">Helicase</keyword>
<keyword evidence="4 12" id="KW-0378">Hydrolase</keyword>
<dbReference type="Gene3D" id="3.90.320.10">
    <property type="match status" value="1"/>
</dbReference>
<evidence type="ECO:0000259" key="10">
    <source>
        <dbReference type="Pfam" id="PF12705"/>
    </source>
</evidence>
<dbReference type="GO" id="GO:0006310">
    <property type="term" value="P:DNA recombination"/>
    <property type="evidence" value="ECO:0007669"/>
    <property type="project" value="TreeGrafter"/>
</dbReference>
<dbReference type="EC" id="3.1.11.5" evidence="12"/>
<dbReference type="SUPFAM" id="SSF52540">
    <property type="entry name" value="P-loop containing nucleoside triphosphate hydrolases"/>
    <property type="match status" value="1"/>
</dbReference>
<evidence type="ECO:0000256" key="6">
    <source>
        <dbReference type="ARBA" id="ARBA00022839"/>
    </source>
</evidence>
<dbReference type="GO" id="GO:0006281">
    <property type="term" value="P:DNA repair"/>
    <property type="evidence" value="ECO:0007669"/>
    <property type="project" value="UniProtKB-KW"/>
</dbReference>
<dbReference type="Gene3D" id="3.40.50.300">
    <property type="entry name" value="P-loop containing nucleotide triphosphate hydrolases"/>
    <property type="match status" value="4"/>
</dbReference>
<evidence type="ECO:0000256" key="8">
    <source>
        <dbReference type="ARBA" id="ARBA00023125"/>
    </source>
</evidence>
<sequence length="1191" mass="136737">MSLRFLLGHGNCDLQASAVDEAVAFKQAHPQGKVFFLVPNYNKFVQEQELLQGLKRRQKTPGFSTIDIQVFSFYRLAWYFLQQTGQLTENTISETGSLMILRQVLGELAEDLVVFKSEIQKAGFVRQLLDFYQELTGGNLSPADLLTNQDFTTLTGPETAKWQDEQAKLAEVAKILTAYQKALNDRDLQVEDPLAVLVNFLQGNLDQDLVAPPDLSETLFIAYGFEELYAQEVQLLQVLLSKADLTMALLLDRQYTTAPPSSLDLFHATGKIFYQLTQAAQQANATIAVLPAAKDCTEYPHLVELERFWRLTQNQGQYRPQLSLQDWVHLWKAVTPEEEIRQITAEIKRLLSHDPKLRLKDIQVVTNDLETYGELIPHLFQQAELPFYIDQKATMDQHPLVEFLRTLLDLPRYHYRLENILQLLKSELFLPKSYLEAAAGQRQQALNQFRRDVDLTENLALKQNFQGYYWLAEQDWPVVRFDFENALQLETGQLPERSNRLRRAFRDQVGTFITELTKAKTGRAACVLLYQFLLDAGVADNLLYWRDDAVKMGQLENARNHEQTWSSLMALMDEYVDIYGEEAFDFELFQEVFSAGLENTAYGKIPATIDQIQINQLTLSRPRQCKVTFAIGLNETNFPQTPGNPSLLTDEERSRLNQVLPEEKFIKEGAGEQNARSPLIAYKLFLSATEQLYLSYAANYDTQQNIQISPYLRRFQTWLKLPLEDRGLLTPGGHAGQYLASYRSAIGQLNNLYRQCEQENLLIPHVWQRVEQALQESPVAEIAKRAFAGRSHQNLPLAMDPNLAQEVYGQDIYASVSRLESFYECEYRYFAAYGLRLKERELYGMDTLMTGSLFHDSLDRFLKAVSALGQDLTALSEERRQSVIEELLQALFTEPQYQVLQSSARMEYLRYRLEKTIKKMTWTLQEQGKRTKMRPVQTEVLFGQIAGKEGIPGLELPMKNGGKLHVRGKIDRVDALELADEAWLAVVDYKSGDKQFNLMEAYYGLAMQLLTYLDVALRDADKLIGTKEAHPAGAYYLRIHDPIQNPEEWLKQRPLDKYKLKGFYAKNGQLYPALDTTLQEKEASQLYPITKDAKGIVKPVAQNKNFYSEDEIHLMQDYNRLKMQQAADTIVTGEIALNPYLSPSGKRACSFCPFRSLCTFDVMLQENDYHRLRAQDKENLLKEMEEALKDE</sequence>
<organism evidence="12 13">
    <name type="scientific">Enterococcus asini</name>
    <dbReference type="NCBI Taxonomy" id="57732"/>
    <lineage>
        <taxon>Bacteria</taxon>
        <taxon>Bacillati</taxon>
        <taxon>Bacillota</taxon>
        <taxon>Bacilli</taxon>
        <taxon>Lactobacillales</taxon>
        <taxon>Enterococcaceae</taxon>
        <taxon>Enterococcus</taxon>
    </lineage>
</organism>
<dbReference type="GO" id="GO:0003677">
    <property type="term" value="F:DNA binding"/>
    <property type="evidence" value="ECO:0007669"/>
    <property type="project" value="UniProtKB-KW"/>
</dbReference>
<reference evidence="12" key="1">
    <citation type="submission" date="2023-03" db="EMBL/GenBank/DDBJ databases">
        <authorList>
            <person name="Shen W."/>
            <person name="Cai J."/>
        </authorList>
    </citation>
    <scope>NUCLEOTIDE SEQUENCE</scope>
    <source>
        <strain evidence="12">B226-2</strain>
    </source>
</reference>
<evidence type="ECO:0000259" key="11">
    <source>
        <dbReference type="Pfam" id="PF21445"/>
    </source>
</evidence>
<dbReference type="GO" id="GO:0008854">
    <property type="term" value="F:exodeoxyribonuclease V activity"/>
    <property type="evidence" value="ECO:0007669"/>
    <property type="project" value="UniProtKB-EC"/>
</dbReference>
<dbReference type="EMBL" id="JARQBJ010000005">
    <property type="protein sequence ID" value="MDT2811024.1"/>
    <property type="molecule type" value="Genomic_DNA"/>
</dbReference>
<comment type="caution">
    <text evidence="12">The sequence shown here is derived from an EMBL/GenBank/DDBJ whole genome shotgun (WGS) entry which is preliminary data.</text>
</comment>
<dbReference type="RefSeq" id="WP_311835692.1">
    <property type="nucleotide sequence ID" value="NZ_JARQBJ010000005.1"/>
</dbReference>
<name>A0AAW8U1B9_9ENTE</name>
<evidence type="ECO:0000256" key="1">
    <source>
        <dbReference type="ARBA" id="ARBA00022722"/>
    </source>
</evidence>
<dbReference type="InterPro" id="IPR038726">
    <property type="entry name" value="PDDEXK_AddAB-type"/>
</dbReference>
<dbReference type="InterPro" id="IPR027417">
    <property type="entry name" value="P-loop_NTPase"/>
</dbReference>
<dbReference type="Proteomes" id="UP001256711">
    <property type="component" value="Unassembled WGS sequence"/>
</dbReference>
<dbReference type="PANTHER" id="PTHR30591">
    <property type="entry name" value="RECBCD ENZYME SUBUNIT RECC"/>
    <property type="match status" value="1"/>
</dbReference>
<dbReference type="InterPro" id="IPR049035">
    <property type="entry name" value="ADDB_N"/>
</dbReference>
<evidence type="ECO:0000256" key="9">
    <source>
        <dbReference type="ARBA" id="ARBA00023204"/>
    </source>
</evidence>
<dbReference type="InterPro" id="IPR011604">
    <property type="entry name" value="PDDEXK-like_dom_sf"/>
</dbReference>
<dbReference type="GO" id="GO:0004386">
    <property type="term" value="F:helicase activity"/>
    <property type="evidence" value="ECO:0007669"/>
    <property type="project" value="UniProtKB-KW"/>
</dbReference>
<feature type="domain" description="PD-(D/E)XK endonuclease-like" evidence="10">
    <location>
        <begin position="814"/>
        <end position="1158"/>
    </location>
</feature>
<dbReference type="AlphaFoldDB" id="A0AAW8U1B9"/>
<protein>
    <submittedName>
        <fullName evidence="12">Exodeoxyribonuclease V subunit gamma</fullName>
        <ecNumber evidence="12">3.1.11.5</ecNumber>
    </submittedName>
</protein>
<evidence type="ECO:0000256" key="2">
    <source>
        <dbReference type="ARBA" id="ARBA00022741"/>
    </source>
</evidence>
<dbReference type="PANTHER" id="PTHR30591:SF1">
    <property type="entry name" value="RECBCD ENZYME SUBUNIT RECC"/>
    <property type="match status" value="1"/>
</dbReference>
<feature type="domain" description="ATP-dependent helicase/deoxyribonuclease subunit B N-terminal" evidence="11">
    <location>
        <begin position="6"/>
        <end position="289"/>
    </location>
</feature>
<evidence type="ECO:0000313" key="13">
    <source>
        <dbReference type="Proteomes" id="UP001256711"/>
    </source>
</evidence>